<protein>
    <recommendedName>
        <fullName evidence="3">phospholipase D</fullName>
        <ecNumber evidence="3">3.1.4.4</ecNumber>
    </recommendedName>
</protein>
<keyword evidence="4" id="KW-0378">Hydrolase</keyword>
<evidence type="ECO:0000256" key="1">
    <source>
        <dbReference type="ARBA" id="ARBA00000798"/>
    </source>
</evidence>
<comment type="caution">
    <text evidence="8">The sequence shown here is derived from an EMBL/GenBank/DDBJ whole genome shotgun (WGS) entry which is preliminary data.</text>
</comment>
<reference evidence="9" key="1">
    <citation type="journal article" date="2019" name="Int. J. Syst. Evol. Microbiol.">
        <title>The Global Catalogue of Microorganisms (GCM) 10K type strain sequencing project: providing services to taxonomists for standard genome sequencing and annotation.</title>
        <authorList>
            <consortium name="The Broad Institute Genomics Platform"/>
            <consortium name="The Broad Institute Genome Sequencing Center for Infectious Disease"/>
            <person name="Wu L."/>
            <person name="Ma J."/>
        </authorList>
    </citation>
    <scope>NUCLEOTIDE SEQUENCE [LARGE SCALE GENOMIC DNA]</scope>
    <source>
        <strain evidence="9">JCM 12607</strain>
    </source>
</reference>
<dbReference type="PANTHER" id="PTHR43856">
    <property type="entry name" value="CARDIOLIPIN HYDROLASE"/>
    <property type="match status" value="1"/>
</dbReference>
<organism evidence="8 9">
    <name type="scientific">Streptomyces sanglieri</name>
    <dbReference type="NCBI Taxonomy" id="193460"/>
    <lineage>
        <taxon>Bacteria</taxon>
        <taxon>Bacillati</taxon>
        <taxon>Actinomycetota</taxon>
        <taxon>Actinomycetes</taxon>
        <taxon>Kitasatosporales</taxon>
        <taxon>Streptomycetaceae</taxon>
        <taxon>Streptomyces</taxon>
    </lineage>
</organism>
<keyword evidence="9" id="KW-1185">Reference proteome</keyword>
<gene>
    <name evidence="8" type="primary">drmC</name>
    <name evidence="8" type="ORF">ACFQ2K_25330</name>
</gene>
<dbReference type="Gene3D" id="3.30.870.10">
    <property type="entry name" value="Endonuclease Chain A"/>
    <property type="match status" value="1"/>
</dbReference>
<evidence type="ECO:0000256" key="3">
    <source>
        <dbReference type="ARBA" id="ARBA00012027"/>
    </source>
</evidence>
<evidence type="ECO:0000313" key="9">
    <source>
        <dbReference type="Proteomes" id="UP001596915"/>
    </source>
</evidence>
<evidence type="ECO:0000256" key="5">
    <source>
        <dbReference type="ARBA" id="ARBA00022963"/>
    </source>
</evidence>
<evidence type="ECO:0000256" key="2">
    <source>
        <dbReference type="ARBA" id="ARBA00008664"/>
    </source>
</evidence>
<dbReference type="PROSITE" id="PS50035">
    <property type="entry name" value="PLD"/>
    <property type="match status" value="1"/>
</dbReference>
<evidence type="ECO:0000256" key="6">
    <source>
        <dbReference type="ARBA" id="ARBA00023098"/>
    </source>
</evidence>
<proteinExistence type="inferred from homology"/>
<dbReference type="InterPro" id="IPR025202">
    <property type="entry name" value="PLD-like_dom"/>
</dbReference>
<dbReference type="InterPro" id="IPR001736">
    <property type="entry name" value="PLipase_D/transphosphatidylase"/>
</dbReference>
<feature type="domain" description="PLD phosphodiesterase" evidence="7">
    <location>
        <begin position="182"/>
        <end position="209"/>
    </location>
</feature>
<keyword evidence="5" id="KW-0442">Lipid degradation</keyword>
<dbReference type="Pfam" id="PF13091">
    <property type="entry name" value="PLDc_2"/>
    <property type="match status" value="1"/>
</dbReference>
<dbReference type="PANTHER" id="PTHR43856:SF1">
    <property type="entry name" value="MITOCHONDRIAL CARDIOLIPIN HYDROLASE"/>
    <property type="match status" value="1"/>
</dbReference>
<keyword evidence="6" id="KW-0443">Lipid metabolism</keyword>
<evidence type="ECO:0000313" key="8">
    <source>
        <dbReference type="EMBL" id="MFD0625575.1"/>
    </source>
</evidence>
<comment type="similarity">
    <text evidence="2">Belongs to the phospholipase D family.</text>
</comment>
<evidence type="ECO:0000259" key="7">
    <source>
        <dbReference type="PROSITE" id="PS50035"/>
    </source>
</evidence>
<dbReference type="InterPro" id="IPR047955">
    <property type="entry name" value="DrmC-like"/>
</dbReference>
<dbReference type="SUPFAM" id="SSF56024">
    <property type="entry name" value="Phospholipase D/nuclease"/>
    <property type="match status" value="1"/>
</dbReference>
<name>A0ABW2X025_9ACTN</name>
<dbReference type="NCBIfam" id="NF038319">
    <property type="entry name" value="DISARM_DrmC_I"/>
    <property type="match status" value="1"/>
</dbReference>
<comment type="catalytic activity">
    <reaction evidence="1">
        <text>a 1,2-diacyl-sn-glycero-3-phosphocholine + H2O = a 1,2-diacyl-sn-glycero-3-phosphate + choline + H(+)</text>
        <dbReference type="Rhea" id="RHEA:14445"/>
        <dbReference type="ChEBI" id="CHEBI:15354"/>
        <dbReference type="ChEBI" id="CHEBI:15377"/>
        <dbReference type="ChEBI" id="CHEBI:15378"/>
        <dbReference type="ChEBI" id="CHEBI:57643"/>
        <dbReference type="ChEBI" id="CHEBI:58608"/>
        <dbReference type="EC" id="3.1.4.4"/>
    </reaction>
</comment>
<dbReference type="Proteomes" id="UP001596915">
    <property type="component" value="Unassembled WGS sequence"/>
</dbReference>
<dbReference type="EC" id="3.1.4.4" evidence="3"/>
<sequence>MTGRLPALLAALGRRLPAERLASLLHHLNAAEGPDNPLLDRWSANHPAAGLSVQLSTLRTAWRDESPQLPGSALALSLATAAAAEENTDPPAELVVSGPTSPAIPVRLTSGIAVDVIRSARESLLIASFAAYGIPEIVTELGAASERNVRIDLLLEESTAAARAFGPLGDQVRIWHRAGGTDHTSLHAKVIAADRHTALLGSANLTGRGLSRNVEIGVILRDSRAVGRLVDHLRWLTGPEGLLRRS</sequence>
<dbReference type="InterPro" id="IPR051406">
    <property type="entry name" value="PLD_domain"/>
</dbReference>
<dbReference type="EMBL" id="JBHTGL010000008">
    <property type="protein sequence ID" value="MFD0625575.1"/>
    <property type="molecule type" value="Genomic_DNA"/>
</dbReference>
<evidence type="ECO:0000256" key="4">
    <source>
        <dbReference type="ARBA" id="ARBA00022801"/>
    </source>
</evidence>
<accession>A0ABW2X025</accession>